<accession>A0A7X2Z6J1</accession>
<dbReference type="InterPro" id="IPR036291">
    <property type="entry name" value="NAD(P)-bd_dom_sf"/>
</dbReference>
<keyword evidence="1" id="KW-0520">NAD</keyword>
<organism evidence="3 4">
    <name type="scientific">Paenibacillus validus</name>
    <dbReference type="NCBI Taxonomy" id="44253"/>
    <lineage>
        <taxon>Bacteria</taxon>
        <taxon>Bacillati</taxon>
        <taxon>Bacillota</taxon>
        <taxon>Bacilli</taxon>
        <taxon>Bacillales</taxon>
        <taxon>Paenibacillaceae</taxon>
        <taxon>Paenibacillus</taxon>
    </lineage>
</organism>
<feature type="domain" description="NAD-dependent epimerase/dehydratase" evidence="2">
    <location>
        <begin position="3"/>
        <end position="242"/>
    </location>
</feature>
<reference evidence="3 4" key="1">
    <citation type="submission" date="2019-11" db="EMBL/GenBank/DDBJ databases">
        <title>Draft genome sequences of five Paenibacillus species of dairy origin.</title>
        <authorList>
            <person name="Olajide A.M."/>
            <person name="Chen S."/>
            <person name="Lapointe G."/>
        </authorList>
    </citation>
    <scope>NUCLEOTIDE SEQUENCE [LARGE SCALE GENOMIC DNA]</scope>
    <source>
        <strain evidence="3 4">2CS3</strain>
    </source>
</reference>
<proteinExistence type="predicted"/>
<dbReference type="Gene3D" id="3.40.50.720">
    <property type="entry name" value="NAD(P)-binding Rossmann-like Domain"/>
    <property type="match status" value="1"/>
</dbReference>
<sequence>MNILVTGGAGFIGSHLAAKLLAEHDVTIVDMLHPYYSPERKRAHLEEVVGSGACRWIEADLRDEEGLRLIMEAGRFDAVYHLAAVPGVTPSIADPHGYVDHNIHATINVLRTAGETGVNHVLFASSSSVYGEREGEAIREEAANGRVISPYAASKVAGESLCHTYKYLYGYRMTILRFFTVYGPWGRPDMAIAKFIRSAMNGRAIEVFGEGSARDYTYIDDIADGLKAALNSPEDVGVYNLGCGRPVEMNRLLDGLQSYFPDLQIVRKPERVGDVKMTWADTSKAEALLGYRPKVSIEEGLARSIAWARSRPEHV</sequence>
<comment type="caution">
    <text evidence="3">The sequence shown here is derived from an EMBL/GenBank/DDBJ whole genome shotgun (WGS) entry which is preliminary data.</text>
</comment>
<evidence type="ECO:0000313" key="4">
    <source>
        <dbReference type="Proteomes" id="UP000450917"/>
    </source>
</evidence>
<dbReference type="RefSeq" id="WP_127607154.1">
    <property type="nucleotide sequence ID" value="NZ_JARTHJ010000463.1"/>
</dbReference>
<gene>
    <name evidence="3" type="ORF">GNP93_00920</name>
</gene>
<dbReference type="Pfam" id="PF01370">
    <property type="entry name" value="Epimerase"/>
    <property type="match status" value="1"/>
</dbReference>
<evidence type="ECO:0000259" key="2">
    <source>
        <dbReference type="Pfam" id="PF01370"/>
    </source>
</evidence>
<dbReference type="Proteomes" id="UP000450917">
    <property type="component" value="Unassembled WGS sequence"/>
</dbReference>
<dbReference type="SUPFAM" id="SSF51735">
    <property type="entry name" value="NAD(P)-binding Rossmann-fold domains"/>
    <property type="match status" value="1"/>
</dbReference>
<evidence type="ECO:0000256" key="1">
    <source>
        <dbReference type="ARBA" id="ARBA00023027"/>
    </source>
</evidence>
<keyword evidence="4" id="KW-1185">Reference proteome</keyword>
<dbReference type="PRINTS" id="PR01713">
    <property type="entry name" value="NUCEPIMERASE"/>
</dbReference>
<protein>
    <submittedName>
        <fullName evidence="3">NAD-dependent epimerase/dehydratase family protein</fullName>
    </submittedName>
</protein>
<dbReference type="InterPro" id="IPR001509">
    <property type="entry name" value="Epimerase_deHydtase"/>
</dbReference>
<dbReference type="PANTHER" id="PTHR43574">
    <property type="entry name" value="EPIMERASE-RELATED"/>
    <property type="match status" value="1"/>
</dbReference>
<dbReference type="Gene3D" id="3.90.25.10">
    <property type="entry name" value="UDP-galactose 4-epimerase, domain 1"/>
    <property type="match status" value="1"/>
</dbReference>
<evidence type="ECO:0000313" key="3">
    <source>
        <dbReference type="EMBL" id="MUG69229.1"/>
    </source>
</evidence>
<dbReference type="AlphaFoldDB" id="A0A7X2Z6J1"/>
<name>A0A7X2Z6J1_9BACL</name>
<dbReference type="EMBL" id="WNZX01000001">
    <property type="protein sequence ID" value="MUG69229.1"/>
    <property type="molecule type" value="Genomic_DNA"/>
</dbReference>